<evidence type="ECO:0000259" key="1">
    <source>
        <dbReference type="Pfam" id="PF00135"/>
    </source>
</evidence>
<feature type="domain" description="Carboxylesterase type B" evidence="1">
    <location>
        <begin position="19"/>
        <end position="83"/>
    </location>
</feature>
<reference evidence="2" key="1">
    <citation type="submission" date="2016-03" db="EMBL/GenBank/DDBJ databases">
        <authorList>
            <person name="Ploux O."/>
        </authorList>
    </citation>
    <scope>NUCLEOTIDE SEQUENCE</scope>
    <source>
        <tissue evidence="2">Mantle</tissue>
    </source>
</reference>
<organism evidence="2">
    <name type="scientific">Pinctada fucata</name>
    <name type="common">Akoya pearl oyster</name>
    <name type="synonym">Pinctada imbricata fucata</name>
    <dbReference type="NCBI Taxonomy" id="50426"/>
    <lineage>
        <taxon>Eukaryota</taxon>
        <taxon>Metazoa</taxon>
        <taxon>Spiralia</taxon>
        <taxon>Lophotrochozoa</taxon>
        <taxon>Mollusca</taxon>
        <taxon>Bivalvia</taxon>
        <taxon>Autobranchia</taxon>
        <taxon>Pteriomorphia</taxon>
        <taxon>Pterioida</taxon>
        <taxon>Pterioidea</taxon>
        <taxon>Pteriidae</taxon>
        <taxon>Pinctada</taxon>
    </lineage>
</organism>
<dbReference type="InterPro" id="IPR002018">
    <property type="entry name" value="CarbesteraseB"/>
</dbReference>
<proteinExistence type="predicted"/>
<dbReference type="Pfam" id="PF00135">
    <property type="entry name" value="COesterase"/>
    <property type="match status" value="1"/>
</dbReference>
<sequence>MYIFRTTDDERLKLMNVTLTGVDKEVSDHMITMWSSFAKTSIPSAGKSSLPWLEYEPKKSIYLDIDSEFSLRQRLNEAEVDFWSVKMTSPDLVDAYKYSDVHEEL</sequence>
<dbReference type="SUPFAM" id="SSF53474">
    <property type="entry name" value="alpha/beta-Hydrolases"/>
    <property type="match status" value="1"/>
</dbReference>
<dbReference type="InterPro" id="IPR029058">
    <property type="entry name" value="AB_hydrolase_fold"/>
</dbReference>
<evidence type="ECO:0000313" key="2">
    <source>
        <dbReference type="EMBL" id="JAS03312.1"/>
    </source>
</evidence>
<protein>
    <recommendedName>
        <fullName evidence="1">Carboxylesterase type B domain-containing protein</fullName>
    </recommendedName>
</protein>
<name>A0A194ALJ4_PINFU</name>
<dbReference type="AlphaFoldDB" id="A0A194ALJ4"/>
<dbReference type="EMBL" id="GELH01000960">
    <property type="protein sequence ID" value="JAS03312.1"/>
    <property type="molecule type" value="Transcribed_RNA"/>
</dbReference>
<dbReference type="Gene3D" id="3.40.50.1820">
    <property type="entry name" value="alpha/beta hydrolase"/>
    <property type="match status" value="1"/>
</dbReference>
<accession>A0A194ALJ4</accession>
<dbReference type="EMBL" id="GELH01000959">
    <property type="protein sequence ID" value="JAS03313.1"/>
    <property type="molecule type" value="Transcribed_RNA"/>
</dbReference>